<dbReference type="InterPro" id="IPR003661">
    <property type="entry name" value="HisK_dim/P_dom"/>
</dbReference>
<keyword evidence="6" id="KW-0418">Kinase</keyword>
<keyword evidence="12" id="KW-1185">Reference proteome</keyword>
<dbReference type="CDD" id="cd00082">
    <property type="entry name" value="HisKA"/>
    <property type="match status" value="1"/>
</dbReference>
<keyword evidence="9" id="KW-0472">Membrane</keyword>
<keyword evidence="9" id="KW-1133">Transmembrane helix</keyword>
<dbReference type="SMART" id="SM00387">
    <property type="entry name" value="HATPase_c"/>
    <property type="match status" value="1"/>
</dbReference>
<evidence type="ECO:0000313" key="12">
    <source>
        <dbReference type="Proteomes" id="UP001139461"/>
    </source>
</evidence>
<evidence type="ECO:0000256" key="9">
    <source>
        <dbReference type="SAM" id="Phobius"/>
    </source>
</evidence>
<dbReference type="Proteomes" id="UP001139461">
    <property type="component" value="Unassembled WGS sequence"/>
</dbReference>
<evidence type="ECO:0000256" key="8">
    <source>
        <dbReference type="ARBA" id="ARBA00023012"/>
    </source>
</evidence>
<comment type="catalytic activity">
    <reaction evidence="1">
        <text>ATP + protein L-histidine = ADP + protein N-phospho-L-histidine.</text>
        <dbReference type="EC" id="2.7.13.3"/>
    </reaction>
</comment>
<accession>A0A9X1QY28</accession>
<evidence type="ECO:0000256" key="5">
    <source>
        <dbReference type="ARBA" id="ARBA00022741"/>
    </source>
</evidence>
<evidence type="ECO:0000313" key="11">
    <source>
        <dbReference type="EMBL" id="MCG2420390.1"/>
    </source>
</evidence>
<evidence type="ECO:0000256" key="4">
    <source>
        <dbReference type="ARBA" id="ARBA00022679"/>
    </source>
</evidence>
<keyword evidence="5" id="KW-0547">Nucleotide-binding</keyword>
<reference evidence="11" key="1">
    <citation type="submission" date="2021-09" db="EMBL/GenBank/DDBJ databases">
        <title>Genome of Aequorivita sp. strain F47161.</title>
        <authorList>
            <person name="Wang Y."/>
        </authorList>
    </citation>
    <scope>NUCLEOTIDE SEQUENCE</scope>
    <source>
        <strain evidence="11">F47161</strain>
    </source>
</reference>
<dbReference type="GO" id="GO:0000155">
    <property type="term" value="F:phosphorelay sensor kinase activity"/>
    <property type="evidence" value="ECO:0007669"/>
    <property type="project" value="InterPro"/>
</dbReference>
<evidence type="ECO:0000256" key="2">
    <source>
        <dbReference type="ARBA" id="ARBA00012438"/>
    </source>
</evidence>
<dbReference type="InterPro" id="IPR036890">
    <property type="entry name" value="HATPase_C_sf"/>
</dbReference>
<evidence type="ECO:0000256" key="1">
    <source>
        <dbReference type="ARBA" id="ARBA00000085"/>
    </source>
</evidence>
<dbReference type="GO" id="GO:0005524">
    <property type="term" value="F:ATP binding"/>
    <property type="evidence" value="ECO:0007669"/>
    <property type="project" value="UniProtKB-KW"/>
</dbReference>
<name>A0A9X1QY28_9FLAO</name>
<dbReference type="Gene3D" id="3.30.565.10">
    <property type="entry name" value="Histidine kinase-like ATPase, C-terminal domain"/>
    <property type="match status" value="1"/>
</dbReference>
<evidence type="ECO:0000259" key="10">
    <source>
        <dbReference type="PROSITE" id="PS50109"/>
    </source>
</evidence>
<dbReference type="EMBL" id="JAIRBA010000045">
    <property type="protein sequence ID" value="MCG2420390.1"/>
    <property type="molecule type" value="Genomic_DNA"/>
</dbReference>
<dbReference type="EC" id="2.7.13.3" evidence="2"/>
<keyword evidence="7" id="KW-0067">ATP-binding</keyword>
<organism evidence="11 12">
    <name type="scientific">Aequorivita vitellina</name>
    <dbReference type="NCBI Taxonomy" id="2874475"/>
    <lineage>
        <taxon>Bacteria</taxon>
        <taxon>Pseudomonadati</taxon>
        <taxon>Bacteroidota</taxon>
        <taxon>Flavobacteriia</taxon>
        <taxon>Flavobacteriales</taxon>
        <taxon>Flavobacteriaceae</taxon>
        <taxon>Aequorivita</taxon>
    </lineage>
</organism>
<dbReference type="PRINTS" id="PR00344">
    <property type="entry name" value="BCTRLSENSOR"/>
</dbReference>
<evidence type="ECO:0000256" key="7">
    <source>
        <dbReference type="ARBA" id="ARBA00022840"/>
    </source>
</evidence>
<feature type="transmembrane region" description="Helical" evidence="9">
    <location>
        <begin position="182"/>
        <end position="204"/>
    </location>
</feature>
<dbReference type="Gene3D" id="6.10.340.10">
    <property type="match status" value="1"/>
</dbReference>
<protein>
    <recommendedName>
        <fullName evidence="2">histidine kinase</fullName>
        <ecNumber evidence="2">2.7.13.3</ecNumber>
    </recommendedName>
</protein>
<keyword evidence="4" id="KW-0808">Transferase</keyword>
<sequence>MYFYRKSLRTRIFLSLFLLVLGASVLIAIVTVFQYREEAQDYHRDRLLRKEAAIRENINYVLKTTTYPVETAQIPLIFKDKIYEIKDIHSLEIFLYDLNGNLLKSSKPSFFKDTVSPKMNKSALDALQNSPTKSYIKEFEEGGQKYQSSYTYITDSYFKPLAILNLPYIEDDGFITKELTEYLYRLGVAYFFMLLVATIMAYFLSKYITRSLKEISDKLSGTRFDTRNKKIHISDTPQEIAVLINSYNQMIDELENSAAQLAANERETAWREMAKQVAHEIKNPLTPMRLTVQSFQRKFDCNDPDVDTKMAEYTNTLLQQIDTLSSIASAFSTYAKMPAQQDETLNVVKISKLALDIFNEDYIYFFSEEDEIRARFDRTQLIRVVTNLVKNSIQSVEQQKPETPRIDVVVKLENTMVSISVSDNGIGVPEENRKSIFEPQFTTKSSGMGLGLGMVKNIVETYGGTITLESTEEKTTFKVLFPAMI</sequence>
<dbReference type="InterPro" id="IPR005467">
    <property type="entry name" value="His_kinase_dom"/>
</dbReference>
<dbReference type="SMART" id="SM00388">
    <property type="entry name" value="HisKA"/>
    <property type="match status" value="1"/>
</dbReference>
<keyword evidence="8" id="KW-0902">Two-component regulatory system</keyword>
<feature type="domain" description="Histidine kinase" evidence="10">
    <location>
        <begin position="276"/>
        <end position="485"/>
    </location>
</feature>
<proteinExistence type="predicted"/>
<dbReference type="InterPro" id="IPR004358">
    <property type="entry name" value="Sig_transdc_His_kin-like_C"/>
</dbReference>
<dbReference type="SUPFAM" id="SSF47384">
    <property type="entry name" value="Homodimeric domain of signal transducing histidine kinase"/>
    <property type="match status" value="1"/>
</dbReference>
<dbReference type="InterPro" id="IPR003594">
    <property type="entry name" value="HATPase_dom"/>
</dbReference>
<dbReference type="Pfam" id="PF02518">
    <property type="entry name" value="HATPase_c"/>
    <property type="match status" value="1"/>
</dbReference>
<dbReference type="PANTHER" id="PTHR43065:SF10">
    <property type="entry name" value="PEROXIDE STRESS-ACTIVATED HISTIDINE KINASE MAK3"/>
    <property type="match status" value="1"/>
</dbReference>
<dbReference type="InterPro" id="IPR036097">
    <property type="entry name" value="HisK_dim/P_sf"/>
</dbReference>
<dbReference type="Pfam" id="PF00512">
    <property type="entry name" value="HisKA"/>
    <property type="match status" value="1"/>
</dbReference>
<dbReference type="RefSeq" id="WP_237604166.1">
    <property type="nucleotide sequence ID" value="NZ_JAIRBA010000045.1"/>
</dbReference>
<evidence type="ECO:0000256" key="3">
    <source>
        <dbReference type="ARBA" id="ARBA00022553"/>
    </source>
</evidence>
<keyword evidence="9" id="KW-0812">Transmembrane</keyword>
<dbReference type="PROSITE" id="PS50109">
    <property type="entry name" value="HIS_KIN"/>
    <property type="match status" value="1"/>
</dbReference>
<dbReference type="CDD" id="cd00075">
    <property type="entry name" value="HATPase"/>
    <property type="match status" value="1"/>
</dbReference>
<feature type="transmembrane region" description="Helical" evidence="9">
    <location>
        <begin position="12"/>
        <end position="35"/>
    </location>
</feature>
<dbReference type="SUPFAM" id="SSF55874">
    <property type="entry name" value="ATPase domain of HSP90 chaperone/DNA topoisomerase II/histidine kinase"/>
    <property type="match status" value="1"/>
</dbReference>
<evidence type="ECO:0000256" key="6">
    <source>
        <dbReference type="ARBA" id="ARBA00022777"/>
    </source>
</evidence>
<dbReference type="PANTHER" id="PTHR43065">
    <property type="entry name" value="SENSOR HISTIDINE KINASE"/>
    <property type="match status" value="1"/>
</dbReference>
<dbReference type="AlphaFoldDB" id="A0A9X1QY28"/>
<keyword evidence="3" id="KW-0597">Phosphoprotein</keyword>
<gene>
    <name evidence="11" type="ORF">K8089_15295</name>
</gene>
<dbReference type="Gene3D" id="1.10.287.130">
    <property type="match status" value="1"/>
</dbReference>
<comment type="caution">
    <text evidence="11">The sequence shown here is derived from an EMBL/GenBank/DDBJ whole genome shotgun (WGS) entry which is preliminary data.</text>
</comment>